<dbReference type="GO" id="GO:0000056">
    <property type="term" value="P:ribosomal small subunit export from nucleus"/>
    <property type="evidence" value="ECO:0007669"/>
    <property type="project" value="EnsemblFungi"/>
</dbReference>
<dbReference type="EMBL" id="AE016817">
    <property type="protein sequence ID" value="AAS51860.2"/>
    <property type="molecule type" value="Genomic_DNA"/>
</dbReference>
<reference evidence="7" key="2">
    <citation type="journal article" date="2013" name="G3 (Bethesda)">
        <title>Genomes of Ashbya fungi isolated from insects reveal four mating-type loci, numerous translocations, lack of transposons, and distinct gene duplications.</title>
        <authorList>
            <person name="Dietrich F.S."/>
            <person name="Voegeli S."/>
            <person name="Kuo S."/>
            <person name="Philippsen P."/>
        </authorList>
    </citation>
    <scope>GENOME REANNOTATION</scope>
    <source>
        <strain evidence="7">ATCC 10895 / CBS 109.51 / FGSC 9923 / NRRL Y-1056</strain>
    </source>
</reference>
<dbReference type="Pfam" id="PF00638">
    <property type="entry name" value="Ran_BP1"/>
    <property type="match status" value="1"/>
</dbReference>
<keyword evidence="3" id="KW-0539">Nucleus</keyword>
<dbReference type="STRING" id="284811.Q75AI7"/>
<keyword evidence="7" id="KW-1185">Reference proteome</keyword>
<dbReference type="AlphaFoldDB" id="Q75AI7"/>
<dbReference type="GO" id="GO:0006611">
    <property type="term" value="P:protein export from nucleus"/>
    <property type="evidence" value="ECO:0007669"/>
    <property type="project" value="EnsemblFungi"/>
</dbReference>
<dbReference type="eggNOG" id="KOG0864">
    <property type="taxonomic scope" value="Eukaryota"/>
</dbReference>
<evidence type="ECO:0000256" key="4">
    <source>
        <dbReference type="SAM" id="MobiDB-lite"/>
    </source>
</evidence>
<comment type="subcellular location">
    <subcellularLocation>
        <location evidence="1">Nucleus</location>
    </subcellularLocation>
</comment>
<dbReference type="SUPFAM" id="SSF50729">
    <property type="entry name" value="PH domain-like"/>
    <property type="match status" value="1"/>
</dbReference>
<dbReference type="Proteomes" id="UP000000591">
    <property type="component" value="Chromosome IV"/>
</dbReference>
<dbReference type="SMART" id="SM00160">
    <property type="entry name" value="RanBD"/>
    <property type="match status" value="1"/>
</dbReference>
<dbReference type="InterPro" id="IPR000156">
    <property type="entry name" value="Ran_bind_dom"/>
</dbReference>
<feature type="domain" description="RanBD1" evidence="5">
    <location>
        <begin position="215"/>
        <end position="338"/>
    </location>
</feature>
<dbReference type="GO" id="GO:0006607">
    <property type="term" value="P:NLS-bearing protein import into nucleus"/>
    <property type="evidence" value="ECO:0000318"/>
    <property type="project" value="GO_Central"/>
</dbReference>
<dbReference type="InterPro" id="IPR045255">
    <property type="entry name" value="RanBP1-like"/>
</dbReference>
<dbReference type="PANTHER" id="PTHR23138:SF142">
    <property type="entry name" value="RAN-BINDING PROTEIN 3B-RELATED"/>
    <property type="match status" value="1"/>
</dbReference>
<protein>
    <submittedName>
        <fullName evidence="6">ADL060Wp</fullName>
    </submittedName>
</protein>
<feature type="compositionally biased region" description="Basic and acidic residues" evidence="4">
    <location>
        <begin position="57"/>
        <end position="66"/>
    </location>
</feature>
<evidence type="ECO:0000256" key="3">
    <source>
        <dbReference type="ARBA" id="ARBA00023242"/>
    </source>
</evidence>
<name>Q75AI7_EREGS</name>
<evidence type="ECO:0000256" key="1">
    <source>
        <dbReference type="ARBA" id="ARBA00004123"/>
    </source>
</evidence>
<dbReference type="PANTHER" id="PTHR23138">
    <property type="entry name" value="RAN BINDING PROTEIN"/>
    <property type="match status" value="1"/>
</dbReference>
<dbReference type="GO" id="GO:0005829">
    <property type="term" value="C:cytosol"/>
    <property type="evidence" value="ECO:0007669"/>
    <property type="project" value="EnsemblFungi"/>
</dbReference>
<dbReference type="RefSeq" id="NP_984036.2">
    <property type="nucleotide sequence ID" value="NM_209389.2"/>
</dbReference>
<dbReference type="GO" id="GO:0005634">
    <property type="term" value="C:nucleus"/>
    <property type="evidence" value="ECO:0007669"/>
    <property type="project" value="UniProtKB-SubCell"/>
</dbReference>
<dbReference type="FunCoup" id="Q75AI7">
    <property type="interactions" value="179"/>
</dbReference>
<feature type="region of interest" description="Disordered" evidence="4">
    <location>
        <begin position="122"/>
        <end position="148"/>
    </location>
</feature>
<gene>
    <name evidence="6" type="ORF">AGOS_ADL060W</name>
</gene>
<feature type="compositionally biased region" description="Low complexity" evidence="4">
    <location>
        <begin position="124"/>
        <end position="148"/>
    </location>
</feature>
<keyword evidence="2" id="KW-0597">Phosphoprotein</keyword>
<feature type="region of interest" description="Disordered" evidence="4">
    <location>
        <begin position="1"/>
        <end position="109"/>
    </location>
</feature>
<dbReference type="InParanoid" id="Q75AI7"/>
<feature type="compositionally biased region" description="Basic and acidic residues" evidence="4">
    <location>
        <begin position="1"/>
        <end position="28"/>
    </location>
</feature>
<feature type="region of interest" description="Disordered" evidence="4">
    <location>
        <begin position="170"/>
        <end position="196"/>
    </location>
</feature>
<sequence length="339" mass="35396">MPEQPIVEKADSNGHAEPEAAKRTRSEGSGEAEEQVEPHKKLRKATEEPESASETVCEDKAEHGDDSGGEQQTTRNGELSAAAEAQPQKQAAGDAPRTAFGERPPFVAAKPFGAAGFSVKKDGAAASGSASPPGAGAPSAGDPKPFSFGSGLAFGSGFKVLKPDAKPGSTIFDKKDGTTSPLPESTAASVASEASDAADSDAREASICLQKQVTQTGEEAEDSLYQANVKLYQLVSISEGWKERGVGPVHVNKDRSTGRARLVMRSRGLLKVILNLPLVKGFSIQKGFPGSLQSEKFIRILAADSSKGPVQYALKTAAPPVAEQLYKTIADLIPDKPSV</sequence>
<dbReference type="HOGENOM" id="CLU_052718_1_0_1"/>
<feature type="compositionally biased region" description="Low complexity" evidence="4">
    <location>
        <begin position="184"/>
        <end position="196"/>
    </location>
</feature>
<dbReference type="Gene3D" id="2.30.29.30">
    <property type="entry name" value="Pleckstrin-homology domain (PH domain)/Phosphotyrosine-binding domain (PTB)"/>
    <property type="match status" value="1"/>
</dbReference>
<dbReference type="FunFam" id="2.30.29.30:FF:000454">
    <property type="entry name" value="Ran-specific GTPase-activating protein 2"/>
    <property type="match status" value="1"/>
</dbReference>
<evidence type="ECO:0000256" key="2">
    <source>
        <dbReference type="ARBA" id="ARBA00022553"/>
    </source>
</evidence>
<evidence type="ECO:0000259" key="5">
    <source>
        <dbReference type="PROSITE" id="PS50196"/>
    </source>
</evidence>
<dbReference type="KEGG" id="ago:AGOS_ADL060W"/>
<dbReference type="PROSITE" id="PS50196">
    <property type="entry name" value="RANBD1"/>
    <property type="match status" value="1"/>
</dbReference>
<dbReference type="InterPro" id="IPR011993">
    <property type="entry name" value="PH-like_dom_sf"/>
</dbReference>
<organism evidence="6 7">
    <name type="scientific">Eremothecium gossypii (strain ATCC 10895 / CBS 109.51 / FGSC 9923 / NRRL Y-1056)</name>
    <name type="common">Yeast</name>
    <name type="synonym">Ashbya gossypii</name>
    <dbReference type="NCBI Taxonomy" id="284811"/>
    <lineage>
        <taxon>Eukaryota</taxon>
        <taxon>Fungi</taxon>
        <taxon>Dikarya</taxon>
        <taxon>Ascomycota</taxon>
        <taxon>Saccharomycotina</taxon>
        <taxon>Saccharomycetes</taxon>
        <taxon>Saccharomycetales</taxon>
        <taxon>Saccharomycetaceae</taxon>
        <taxon>Eremothecium</taxon>
    </lineage>
</organism>
<evidence type="ECO:0000313" key="6">
    <source>
        <dbReference type="EMBL" id="AAS51860.2"/>
    </source>
</evidence>
<reference evidence="6 7" key="1">
    <citation type="journal article" date="2004" name="Science">
        <title>The Ashbya gossypii genome as a tool for mapping the ancient Saccharomyces cerevisiae genome.</title>
        <authorList>
            <person name="Dietrich F.S."/>
            <person name="Voegeli S."/>
            <person name="Brachat S."/>
            <person name="Lerch A."/>
            <person name="Gates K."/>
            <person name="Steiner S."/>
            <person name="Mohr C."/>
            <person name="Pohlmann R."/>
            <person name="Luedi P."/>
            <person name="Choi S."/>
            <person name="Wing R.A."/>
            <person name="Flavier A."/>
            <person name="Gaffney T.D."/>
            <person name="Philippsen P."/>
        </authorList>
    </citation>
    <scope>NUCLEOTIDE SEQUENCE [LARGE SCALE GENOMIC DNA]</scope>
    <source>
        <strain evidence="7">ATCC 10895 / CBS 109.51 / FGSC 9923 / NRRL Y-1056</strain>
    </source>
</reference>
<evidence type="ECO:0000313" key="7">
    <source>
        <dbReference type="Proteomes" id="UP000000591"/>
    </source>
</evidence>
<proteinExistence type="predicted"/>
<dbReference type="CDD" id="cd13180">
    <property type="entry name" value="RanBD_RanBP3"/>
    <property type="match status" value="1"/>
</dbReference>
<dbReference type="GeneID" id="4620178"/>
<accession>Q75AI7</accession>
<feature type="compositionally biased region" description="Basic and acidic residues" evidence="4">
    <location>
        <begin position="36"/>
        <end position="47"/>
    </location>
</feature>
<dbReference type="OrthoDB" id="411251at2759"/>
<feature type="compositionally biased region" description="Low complexity" evidence="4">
    <location>
        <begin position="81"/>
        <end position="92"/>
    </location>
</feature>
<dbReference type="OMA" id="NTETHKG"/>